<dbReference type="AlphaFoldDB" id="A0A3M7HND6"/>
<dbReference type="VEuPathDB" id="FungiDB:BTJ68_01508"/>
<protein>
    <submittedName>
        <fullName evidence="2">Uncharacterized protein</fullName>
    </submittedName>
</protein>
<organism evidence="2 3">
    <name type="scientific">Hortaea werneckii</name>
    <name type="common">Black yeast</name>
    <name type="synonym">Cladosporium werneckii</name>
    <dbReference type="NCBI Taxonomy" id="91943"/>
    <lineage>
        <taxon>Eukaryota</taxon>
        <taxon>Fungi</taxon>
        <taxon>Dikarya</taxon>
        <taxon>Ascomycota</taxon>
        <taxon>Pezizomycotina</taxon>
        <taxon>Dothideomycetes</taxon>
        <taxon>Dothideomycetidae</taxon>
        <taxon>Mycosphaerellales</taxon>
        <taxon>Teratosphaeriaceae</taxon>
        <taxon>Hortaea</taxon>
    </lineage>
</organism>
<name>A0A3M7HND6_HORWE</name>
<feature type="region of interest" description="Disordered" evidence="1">
    <location>
        <begin position="84"/>
        <end position="123"/>
    </location>
</feature>
<proteinExistence type="predicted"/>
<accession>A0A3M7HND6</accession>
<feature type="compositionally biased region" description="Low complexity" evidence="1">
    <location>
        <begin position="89"/>
        <end position="123"/>
    </location>
</feature>
<feature type="region of interest" description="Disordered" evidence="1">
    <location>
        <begin position="165"/>
        <end position="193"/>
    </location>
</feature>
<dbReference type="Proteomes" id="UP000281468">
    <property type="component" value="Unassembled WGS sequence"/>
</dbReference>
<evidence type="ECO:0000256" key="1">
    <source>
        <dbReference type="SAM" id="MobiDB-lite"/>
    </source>
</evidence>
<gene>
    <name evidence="2" type="ORF">D0862_01974</name>
</gene>
<evidence type="ECO:0000313" key="2">
    <source>
        <dbReference type="EMBL" id="RMZ14515.1"/>
    </source>
</evidence>
<comment type="caution">
    <text evidence="2">The sequence shown here is derived from an EMBL/GenBank/DDBJ whole genome shotgun (WGS) entry which is preliminary data.</text>
</comment>
<sequence length="193" mass="20756">MGQLSCEDLIAGLHSIGIGRLRAGSSGIRHLISTWGVAPWQHWKQQLIRYILFGTNITSTLNLTMTSDGLRTLHPRQSLRRLKTALKTPSSSPSSTSPVRSESASSNLSPLSASPSGSSRLSSGTYSFRNLSAVSLTSWSGGKRAIRRKKSSVEMEQEEEQREIAGSLTGLVEPRPSAGPTLGGIEEVLDGRI</sequence>
<dbReference type="EMBL" id="QWIQ01000034">
    <property type="protein sequence ID" value="RMZ14515.1"/>
    <property type="molecule type" value="Genomic_DNA"/>
</dbReference>
<evidence type="ECO:0000313" key="3">
    <source>
        <dbReference type="Proteomes" id="UP000281468"/>
    </source>
</evidence>
<reference evidence="2 3" key="1">
    <citation type="journal article" date="2018" name="BMC Genomics">
        <title>Genomic evidence for intraspecific hybridization in a clonal and extremely halotolerant yeast.</title>
        <authorList>
            <person name="Gostincar C."/>
            <person name="Stajich J.E."/>
            <person name="Zupancic J."/>
            <person name="Zalar P."/>
            <person name="Gunde-Cimerman N."/>
        </authorList>
    </citation>
    <scope>NUCLEOTIDE SEQUENCE [LARGE SCALE GENOMIC DNA]</scope>
    <source>
        <strain evidence="2 3">EXF-171</strain>
    </source>
</reference>